<name>A0A2P7YD11_9ASCO</name>
<dbReference type="InterPro" id="IPR001623">
    <property type="entry name" value="DnaJ_domain"/>
</dbReference>
<dbReference type="SMART" id="SM00271">
    <property type="entry name" value="DnaJ"/>
    <property type="match status" value="1"/>
</dbReference>
<proteinExistence type="predicted"/>
<sequence>MVKDTQYYDILGVEVTATEVELKKAYRKQAIKLHPDKNGNDPEAAAKFQELGEAYGILQNPDLRAAYDELGVEGMKETKAGAEAADIDPAEFFKMIFGGDSFKDWIGELSMLNDMAKTADIMGEGEEETEETEKQAEEAGQKMQDLSVNEKQQDLAVGAHTGEGRYTELNNEIEQKKKHKAKLRKEQREKLEQFYKESQEAKEKRVSELSENLLNRIEKYRVAAGNEDALRQYTSKLREELEDLKVESFGIQLLHLIGKTYTAQAKATISASKTFGITKIYTSMKTKTNRMKSGFSIIKTALDAQASAEEMVQEQAKLEQAGVELTDEDKYKRMEQERIMTGKFLKTAWASTKFELTGVLNKVSHRVLNDKSLPKKERVARAEAVLFIAKQMLQTERTPEEDEEAQIFEEMMADASAKKSRGQHANMSERDFEQYFQHYDPEEELPEKKQVLGLYKKMLEKAYKFDNYNFREHAKRRIHDSFKANKNVTKEEEITSFYNEAINELAMLERQSTISQMFTLDKLVVEPLKKHH</sequence>
<dbReference type="InterPro" id="IPR045297">
    <property type="entry name" value="Complex1_LYR_LYRM4"/>
</dbReference>
<dbReference type="AlphaFoldDB" id="A0A2P7YD11"/>
<evidence type="ECO:0000313" key="4">
    <source>
        <dbReference type="EMBL" id="PSK33853.1"/>
    </source>
</evidence>
<comment type="caution">
    <text evidence="4">The sequence shown here is derived from an EMBL/GenBank/DDBJ whole genome shotgun (WGS) entry which is preliminary data.</text>
</comment>
<dbReference type="SUPFAM" id="SSF46565">
    <property type="entry name" value="Chaperone J-domain"/>
    <property type="match status" value="1"/>
</dbReference>
<dbReference type="STRING" id="418784.A0A2P7YD11"/>
<dbReference type="Pfam" id="PF00226">
    <property type="entry name" value="DnaJ"/>
    <property type="match status" value="1"/>
</dbReference>
<dbReference type="InterPro" id="IPR026894">
    <property type="entry name" value="DnaJ_X"/>
</dbReference>
<dbReference type="CDD" id="cd20264">
    <property type="entry name" value="Complex1_LYR_LYRM4"/>
    <property type="match status" value="1"/>
</dbReference>
<dbReference type="InterPro" id="IPR008011">
    <property type="entry name" value="Complex1_LYR_dom"/>
</dbReference>
<dbReference type="GO" id="GO:0005829">
    <property type="term" value="C:cytosol"/>
    <property type="evidence" value="ECO:0007669"/>
    <property type="project" value="UniProtKB-ARBA"/>
</dbReference>
<dbReference type="RefSeq" id="XP_024711419.1">
    <property type="nucleotide sequence ID" value="XM_024860357.1"/>
</dbReference>
<dbReference type="Proteomes" id="UP000241107">
    <property type="component" value="Unassembled WGS sequence"/>
</dbReference>
<accession>A0A2P7YD11</accession>
<dbReference type="Pfam" id="PF05347">
    <property type="entry name" value="Complex1_LYR"/>
    <property type="match status" value="1"/>
</dbReference>
<dbReference type="InterPro" id="IPR036869">
    <property type="entry name" value="J_dom_sf"/>
</dbReference>
<organism evidence="4 5">
    <name type="scientific">Candidozyma pseudohaemuli</name>
    <dbReference type="NCBI Taxonomy" id="418784"/>
    <lineage>
        <taxon>Eukaryota</taxon>
        <taxon>Fungi</taxon>
        <taxon>Dikarya</taxon>
        <taxon>Ascomycota</taxon>
        <taxon>Saccharomycotina</taxon>
        <taxon>Pichiomycetes</taxon>
        <taxon>Metschnikowiaceae</taxon>
        <taxon>Candidozyma</taxon>
    </lineage>
</organism>
<protein>
    <recommendedName>
        <fullName evidence="3">J domain-containing protein</fullName>
    </recommendedName>
</protein>
<evidence type="ECO:0000313" key="5">
    <source>
        <dbReference type="Proteomes" id="UP000241107"/>
    </source>
</evidence>
<feature type="domain" description="J" evidence="3">
    <location>
        <begin position="6"/>
        <end position="71"/>
    </location>
</feature>
<dbReference type="PROSITE" id="PS50076">
    <property type="entry name" value="DNAJ_2"/>
    <property type="match status" value="1"/>
</dbReference>
<dbReference type="PANTHER" id="PTHR45006">
    <property type="entry name" value="DNAJ-LIKE PROTEIN 1"/>
    <property type="match status" value="1"/>
</dbReference>
<dbReference type="VEuPathDB" id="FungiDB:C7M61_005045"/>
<dbReference type="GO" id="GO:0016226">
    <property type="term" value="P:iron-sulfur cluster assembly"/>
    <property type="evidence" value="ECO:0007669"/>
    <property type="project" value="InterPro"/>
</dbReference>
<dbReference type="GeneID" id="36568432"/>
<evidence type="ECO:0000256" key="2">
    <source>
        <dbReference type="SAM" id="MobiDB-lite"/>
    </source>
</evidence>
<dbReference type="PANTHER" id="PTHR45006:SF1">
    <property type="entry name" value="DNAJ-LIKE PROTEIN 1"/>
    <property type="match status" value="1"/>
</dbReference>
<keyword evidence="5" id="KW-1185">Reference proteome</keyword>
<dbReference type="OrthoDB" id="552049at2759"/>
<keyword evidence="1" id="KW-0143">Chaperone</keyword>
<evidence type="ECO:0000256" key="1">
    <source>
        <dbReference type="ARBA" id="ARBA00023186"/>
    </source>
</evidence>
<reference evidence="4 5" key="1">
    <citation type="submission" date="2018-03" db="EMBL/GenBank/DDBJ databases">
        <title>Candida pseudohaemulonii genome assembly and annotation.</title>
        <authorList>
            <person name="Munoz J.F."/>
            <person name="Gade L.G."/>
            <person name="Chow N.A."/>
            <person name="Litvintseva A.P."/>
            <person name="Loparev V.N."/>
            <person name="Cuomo C.A."/>
        </authorList>
    </citation>
    <scope>NUCLEOTIDE SEQUENCE [LARGE SCALE GENOMIC DNA]</scope>
    <source>
        <strain evidence="4 5">B12108</strain>
    </source>
</reference>
<gene>
    <name evidence="4" type="ORF">C7M61_005045</name>
</gene>
<dbReference type="Pfam" id="PF14308">
    <property type="entry name" value="DnaJ-X"/>
    <property type="match status" value="1"/>
</dbReference>
<evidence type="ECO:0000259" key="3">
    <source>
        <dbReference type="PROSITE" id="PS50076"/>
    </source>
</evidence>
<dbReference type="PRINTS" id="PR00625">
    <property type="entry name" value="JDOMAIN"/>
</dbReference>
<dbReference type="CDD" id="cd06257">
    <property type="entry name" value="DnaJ"/>
    <property type="match status" value="1"/>
</dbReference>
<dbReference type="Gene3D" id="1.10.287.110">
    <property type="entry name" value="DnaJ domain"/>
    <property type="match status" value="1"/>
</dbReference>
<dbReference type="InterPro" id="IPR052814">
    <property type="entry name" value="Peroxisomal_DnaJ"/>
</dbReference>
<dbReference type="GO" id="GO:0016558">
    <property type="term" value="P:protein import into peroxisome matrix"/>
    <property type="evidence" value="ECO:0007669"/>
    <property type="project" value="TreeGrafter"/>
</dbReference>
<feature type="region of interest" description="Disordered" evidence="2">
    <location>
        <begin position="124"/>
        <end position="145"/>
    </location>
</feature>
<dbReference type="EMBL" id="PYFQ01000021">
    <property type="protein sequence ID" value="PSK33853.1"/>
    <property type="molecule type" value="Genomic_DNA"/>
</dbReference>
<dbReference type="FunFam" id="1.10.287.110:FF:000028">
    <property type="entry name" value="DnaJ domain protein"/>
    <property type="match status" value="1"/>
</dbReference>